<reference evidence="3" key="2">
    <citation type="submission" date="2002-04" db="EMBL/GenBank/DDBJ databases">
        <title>Rice Genomic Sequence.</title>
        <authorList>
            <person name="Wing R.A."/>
            <person name="Yu Y."/>
            <person name="Yang T.J."/>
            <person name="Nah G."/>
            <person name="Soderlund C."/>
            <person name="Chen M."/>
            <person name="Kim H.-R."/>
            <person name="Rambo T."/>
            <person name="Saski C."/>
            <person name="Henry D."/>
            <person name="Oates R."/>
            <person name="Simmons J."/>
        </authorList>
    </citation>
    <scope>NUCLEOTIDE SEQUENCE</scope>
</reference>
<evidence type="ECO:0000313" key="2">
    <source>
        <dbReference type="EMBL" id="AAM08571.1"/>
    </source>
</evidence>
<feature type="region of interest" description="Disordered" evidence="1">
    <location>
        <begin position="126"/>
        <end position="146"/>
    </location>
</feature>
<accession>A0A5S6R7T8</accession>
<protein>
    <submittedName>
        <fullName evidence="3">Uncharacterized protein</fullName>
    </submittedName>
</protein>
<reference evidence="2" key="1">
    <citation type="submission" date="2002-04" db="EMBL/GenBank/DDBJ databases">
        <title>Genomic sequence for Oryza sativa, Nipponbare strain, clone OSJNBb0075K12, from chromosome 10, complete sequence.</title>
        <authorList>
            <person name="McCombie W.R."/>
            <person name="de la Bastide M."/>
            <person name="Spiegel L."/>
            <person name="Nascimento L."/>
            <person name="Zutavern T."/>
            <person name="Balija V."/>
            <person name="Bell M."/>
            <person name="Preston R."/>
            <person name="Kirchoff K."/>
            <person name="Kuit K."/>
            <person name="Baker J."/>
            <person name="Santos L."/>
            <person name="Miller B."/>
            <person name="Cunnius D.M."/>
            <person name="Katzenberger F."/>
            <person name="Muller S."/>
            <person name="Shah R."/>
            <person name="King L."/>
            <person name="Yang C."/>
            <person name="Dike S."/>
            <person name="O'Shaughnessy A."/>
            <person name="Palmer L."/>
            <person name="Dedhia N."/>
        </authorList>
    </citation>
    <scope>NUCLEOTIDE SEQUENCE</scope>
</reference>
<dbReference type="EMBL" id="AC092750">
    <property type="protein sequence ID" value="AAM08571.1"/>
    <property type="molecule type" value="Genomic_DNA"/>
</dbReference>
<evidence type="ECO:0000313" key="3">
    <source>
        <dbReference type="EMBL" id="AAM10757.1"/>
    </source>
</evidence>
<reference evidence="4" key="3">
    <citation type="journal article" date="2005" name="Nature">
        <title>The map-based sequence of the rice genome.</title>
        <authorList>
            <consortium name="International rice genome sequencing project (IRGSP)"/>
            <person name="Matsumoto T."/>
            <person name="Wu J."/>
            <person name="Kanamori H."/>
            <person name="Katayose Y."/>
            <person name="Fujisawa M."/>
            <person name="Namiki N."/>
            <person name="Mizuno H."/>
            <person name="Yamamoto K."/>
            <person name="Antonio B.A."/>
            <person name="Baba T."/>
            <person name="Sakata K."/>
            <person name="Nagamura Y."/>
            <person name="Aoki H."/>
            <person name="Arikawa K."/>
            <person name="Arita K."/>
            <person name="Bito T."/>
            <person name="Chiden Y."/>
            <person name="Fujitsuka N."/>
            <person name="Fukunaka R."/>
            <person name="Hamada M."/>
            <person name="Harada C."/>
            <person name="Hayashi A."/>
            <person name="Hijishita S."/>
            <person name="Honda M."/>
            <person name="Hosokawa S."/>
            <person name="Ichikawa Y."/>
            <person name="Idonuma A."/>
            <person name="Iijima M."/>
            <person name="Ikeda M."/>
            <person name="Ikeno M."/>
            <person name="Ito K."/>
            <person name="Ito S."/>
            <person name="Ito T."/>
            <person name="Ito Y."/>
            <person name="Ito Y."/>
            <person name="Iwabuchi A."/>
            <person name="Kamiya K."/>
            <person name="Karasawa W."/>
            <person name="Kurita K."/>
            <person name="Katagiri S."/>
            <person name="Kikuta A."/>
            <person name="Kobayashi H."/>
            <person name="Kobayashi N."/>
            <person name="Machita K."/>
            <person name="Maehara T."/>
            <person name="Masukawa M."/>
            <person name="Mizubayashi T."/>
            <person name="Mukai Y."/>
            <person name="Nagasaki H."/>
            <person name="Nagata Y."/>
            <person name="Naito S."/>
            <person name="Nakashima M."/>
            <person name="Nakama Y."/>
            <person name="Nakamichi Y."/>
            <person name="Nakamura M."/>
            <person name="Meguro A."/>
            <person name="Negishi M."/>
            <person name="Ohta I."/>
            <person name="Ohta T."/>
            <person name="Okamoto M."/>
            <person name="Ono N."/>
            <person name="Saji S."/>
            <person name="Sakaguchi M."/>
            <person name="Sakai K."/>
            <person name="Shibata M."/>
            <person name="Shimokawa T."/>
            <person name="Song J."/>
            <person name="Takazaki Y."/>
            <person name="Terasawa K."/>
            <person name="Tsugane M."/>
            <person name="Tsuji K."/>
            <person name="Ueda S."/>
            <person name="Waki K."/>
            <person name="Yamagata H."/>
            <person name="Yamamoto M."/>
            <person name="Yamamoto S."/>
            <person name="Yamane H."/>
            <person name="Yoshiki S."/>
            <person name="Yoshihara R."/>
            <person name="Yukawa K."/>
            <person name="Zhong H."/>
            <person name="Yano M."/>
            <person name="Yuan Q."/>
            <person name="Ouyang S."/>
            <person name="Liu J."/>
            <person name="Jones K.M."/>
            <person name="Gansberger K."/>
            <person name="Moffat K."/>
            <person name="Hill J."/>
            <person name="Bera J."/>
            <person name="Fadrosh D."/>
            <person name="Jin S."/>
            <person name="Johri S."/>
            <person name="Kim M."/>
            <person name="Overton L."/>
            <person name="Reardon M."/>
            <person name="Tsitrin T."/>
            <person name="Vuong H."/>
            <person name="Weaver B."/>
            <person name="Ciecko A."/>
            <person name="Tallon L."/>
            <person name="Jackson J."/>
            <person name="Pai G."/>
            <person name="Aken S.V."/>
            <person name="Utterback T."/>
            <person name="Reidmuller S."/>
            <person name="Feldblyum T."/>
            <person name="Hsiao J."/>
            <person name="Zismann V."/>
            <person name="Iobst S."/>
            <person name="de Vazeille A.R."/>
            <person name="Buell C.R."/>
            <person name="Ying K."/>
            <person name="Li Y."/>
            <person name="Lu T."/>
            <person name="Huang Y."/>
            <person name="Zhao Q."/>
            <person name="Feng Q."/>
            <person name="Zhang L."/>
            <person name="Zhu J."/>
            <person name="Weng Q."/>
            <person name="Mu J."/>
            <person name="Lu Y."/>
            <person name="Fan D."/>
            <person name="Liu Y."/>
            <person name="Guan J."/>
            <person name="Zhang Y."/>
            <person name="Yu S."/>
            <person name="Liu X."/>
            <person name="Zhang Y."/>
            <person name="Hong G."/>
            <person name="Han B."/>
            <person name="Choisne N."/>
            <person name="Demange N."/>
            <person name="Orjeda G."/>
            <person name="Samain S."/>
            <person name="Cattolico L."/>
            <person name="Pelletier E."/>
            <person name="Couloux A."/>
            <person name="Segurens B."/>
            <person name="Wincker P."/>
            <person name="D'Hont A."/>
            <person name="Scarpelli C."/>
            <person name="Weissenbach J."/>
            <person name="Salanoubat M."/>
            <person name="Quetier F."/>
            <person name="Yu Y."/>
            <person name="Kim H.R."/>
            <person name="Rambo T."/>
            <person name="Currie J."/>
            <person name="Collura K."/>
            <person name="Luo M."/>
            <person name="Yang T."/>
            <person name="Ammiraju J.S.S."/>
            <person name="Engler F."/>
            <person name="Soderlund C."/>
            <person name="Wing R.A."/>
            <person name="Palmer L.E."/>
            <person name="de la Bastide M."/>
            <person name="Spiegel L."/>
            <person name="Nascimento L."/>
            <person name="Zutavern T."/>
            <person name="O'Shaughnessy A."/>
            <person name="Dike S."/>
            <person name="Dedhia N."/>
            <person name="Preston R."/>
            <person name="Balija V."/>
            <person name="McCombie W.R."/>
            <person name="Chow T."/>
            <person name="Chen H."/>
            <person name="Chung M."/>
            <person name="Chen C."/>
            <person name="Shaw J."/>
            <person name="Wu H."/>
            <person name="Hsiao K."/>
            <person name="Chao Y."/>
            <person name="Chu M."/>
            <person name="Cheng C."/>
            <person name="Hour A."/>
            <person name="Lee P."/>
            <person name="Lin S."/>
            <person name="Lin Y."/>
            <person name="Liou J."/>
            <person name="Liu S."/>
            <person name="Hsing Y."/>
            <person name="Raghuvanshi S."/>
            <person name="Mohanty A."/>
            <person name="Bharti A.K."/>
            <person name="Gaur A."/>
            <person name="Gupta V."/>
            <person name="Kumar D."/>
            <person name="Ravi V."/>
            <person name="Vij S."/>
            <person name="Kapur A."/>
            <person name="Khurana P."/>
            <person name="Khurana P."/>
            <person name="Khurana J.P."/>
            <person name="Tyagi A.K."/>
            <person name="Gaikwad K."/>
            <person name="Singh A."/>
            <person name="Dalal V."/>
            <person name="Srivastava S."/>
            <person name="Dixit A."/>
            <person name="Pal A.K."/>
            <person name="Ghazi I.A."/>
            <person name="Yadav M."/>
            <person name="Pandit A."/>
            <person name="Bhargava A."/>
            <person name="Sureshbabu K."/>
            <person name="Batra K."/>
            <person name="Sharma T.R."/>
            <person name="Mohapatra T."/>
            <person name="Singh N.K."/>
            <person name="Messing J."/>
            <person name="Nelson A.B."/>
            <person name="Fuks G."/>
            <person name="Kavchok S."/>
            <person name="Keizer G."/>
            <person name="Linton E."/>
            <person name="Llaca V."/>
            <person name="Song R."/>
            <person name="Tanyolac B."/>
            <person name="Young S."/>
            <person name="Ho-Il K."/>
            <person name="Hahn J.H."/>
            <person name="Sangsakoo G."/>
            <person name="Vanavichit A."/>
            <person name="de Mattos Luiz.A.T."/>
            <person name="Zimmer P.D."/>
            <person name="Malone G."/>
            <person name="Dellagostin O."/>
            <person name="de Oliveira A.C."/>
            <person name="Bevan M."/>
            <person name="Bancroft I."/>
            <person name="Minx P."/>
            <person name="Cordum H."/>
            <person name="Wilson R."/>
            <person name="Cheng Z."/>
            <person name="Jin W."/>
            <person name="Jiang J."/>
            <person name="Leong S.A."/>
            <person name="Iwama H."/>
            <person name="Gojobori T."/>
            <person name="Itoh T."/>
            <person name="Niimura Y."/>
            <person name="Fujii Y."/>
            <person name="Habara T."/>
            <person name="Sakai H."/>
            <person name="Sato Y."/>
            <person name="Wilson G."/>
            <person name="Kumar K."/>
            <person name="McCouch S."/>
            <person name="Juretic N."/>
            <person name="Hoen D."/>
            <person name="Wright S."/>
            <person name="Bruskiewich R."/>
            <person name="Bureau T."/>
            <person name="Miyao A."/>
            <person name="Hirochika H."/>
            <person name="Nishikawa T."/>
            <person name="Kadowaki K."/>
            <person name="Sugiura M."/>
            <person name="Burr B."/>
            <person name="Sasaki T."/>
        </authorList>
    </citation>
    <scope>NUCLEOTIDE SEQUENCE [LARGE SCALE GENOMIC DNA]</scope>
    <source>
        <strain evidence="4">cv. Nipponbare</strain>
    </source>
</reference>
<proteinExistence type="predicted"/>
<organism evidence="3 4">
    <name type="scientific">Oryza sativa subsp. japonica</name>
    <name type="common">Rice</name>
    <dbReference type="NCBI Taxonomy" id="39947"/>
    <lineage>
        <taxon>Eukaryota</taxon>
        <taxon>Viridiplantae</taxon>
        <taxon>Streptophyta</taxon>
        <taxon>Embryophyta</taxon>
        <taxon>Tracheophyta</taxon>
        <taxon>Spermatophyta</taxon>
        <taxon>Magnoliopsida</taxon>
        <taxon>Liliopsida</taxon>
        <taxon>Poales</taxon>
        <taxon>Poaceae</taxon>
        <taxon>BOP clade</taxon>
        <taxon>Oryzoideae</taxon>
        <taxon>Oryzeae</taxon>
        <taxon>Oryzinae</taxon>
        <taxon>Oryza</taxon>
        <taxon>Oryza sativa</taxon>
    </lineage>
</organism>
<name>A0A5S6R7T8_ORYSJ</name>
<reference evidence="4" key="4">
    <citation type="journal article" date="2008" name="Nucleic Acids Res.">
        <title>The rice annotation project database (RAP-DB): 2008 update.</title>
        <authorList>
            <consortium name="The rice annotation project (RAP)"/>
        </authorList>
    </citation>
    <scope>GENOME REANNOTATION</scope>
    <source>
        <strain evidence="4">cv. Nipponbare</strain>
    </source>
</reference>
<evidence type="ECO:0000313" key="4">
    <source>
        <dbReference type="Proteomes" id="UP000000763"/>
    </source>
</evidence>
<sequence>MVRQVGDLLVLQGFDEMGLRDGFSDNILLDNFGYGGSNLTRVCAPTRSEPSLSTTWSIEIIQASSSVAYQKMSDHMISNEYAARYIRHISTQEQLSTRVGCGRVHPIIENDLDKCRVVAPNLPTKTDDLSHSTGHGWTTREKVVNG</sequence>
<evidence type="ECO:0000256" key="1">
    <source>
        <dbReference type="SAM" id="MobiDB-lite"/>
    </source>
</evidence>
<dbReference type="Proteomes" id="UP000000763">
    <property type="component" value="Chromosome 10"/>
</dbReference>
<dbReference type="AlphaFoldDB" id="A0A5S6R7T8"/>
<gene>
    <name evidence="2" type="primary">OSJNBb0075K12.5</name>
    <name evidence="3" type="ORF">OSJNAb0023M11.10</name>
</gene>
<dbReference type="EMBL" id="AC112514">
    <property type="protein sequence ID" value="AAM10757.1"/>
    <property type="molecule type" value="Genomic_DNA"/>
</dbReference>